<proteinExistence type="inferred from homology"/>
<dbReference type="GO" id="GO:0106435">
    <property type="term" value="F:carboxylesterase activity"/>
    <property type="evidence" value="ECO:0007669"/>
    <property type="project" value="UniProtKB-EC"/>
</dbReference>
<dbReference type="AlphaFoldDB" id="A0A9Q0MS29"/>
<protein>
    <recommendedName>
        <fullName evidence="5">carboxylesterase</fullName>
        <ecNumber evidence="5">3.1.1.1</ecNumber>
    </recommendedName>
</protein>
<keyword evidence="6" id="KW-0732">Signal</keyword>
<evidence type="ECO:0000256" key="2">
    <source>
        <dbReference type="ARBA" id="ARBA00022487"/>
    </source>
</evidence>
<organism evidence="8 9">
    <name type="scientific">Pseudolycoriella hygida</name>
    <dbReference type="NCBI Taxonomy" id="35572"/>
    <lineage>
        <taxon>Eukaryota</taxon>
        <taxon>Metazoa</taxon>
        <taxon>Ecdysozoa</taxon>
        <taxon>Arthropoda</taxon>
        <taxon>Hexapoda</taxon>
        <taxon>Insecta</taxon>
        <taxon>Pterygota</taxon>
        <taxon>Neoptera</taxon>
        <taxon>Endopterygota</taxon>
        <taxon>Diptera</taxon>
        <taxon>Nematocera</taxon>
        <taxon>Sciaroidea</taxon>
        <taxon>Sciaridae</taxon>
        <taxon>Pseudolycoriella</taxon>
    </lineage>
</organism>
<dbReference type="InterPro" id="IPR019819">
    <property type="entry name" value="Carboxylesterase_B_CS"/>
</dbReference>
<comment type="similarity">
    <text evidence="1">Belongs to the type-B carboxylesterase/lipase family.</text>
</comment>
<keyword evidence="9" id="KW-1185">Reference proteome</keyword>
<evidence type="ECO:0000256" key="5">
    <source>
        <dbReference type="ARBA" id="ARBA00039155"/>
    </source>
</evidence>
<evidence type="ECO:0000256" key="4">
    <source>
        <dbReference type="ARBA" id="ARBA00023180"/>
    </source>
</evidence>
<dbReference type="EC" id="3.1.1.1" evidence="5"/>
<reference evidence="8" key="1">
    <citation type="submission" date="2022-07" db="EMBL/GenBank/DDBJ databases">
        <authorList>
            <person name="Trinca V."/>
            <person name="Uliana J.V.C."/>
            <person name="Torres T.T."/>
            <person name="Ward R.J."/>
            <person name="Monesi N."/>
        </authorList>
    </citation>
    <scope>NUCLEOTIDE SEQUENCE</scope>
    <source>
        <strain evidence="8">HSMRA1968</strain>
        <tissue evidence="8">Whole embryos</tissue>
    </source>
</reference>
<keyword evidence="3" id="KW-0378">Hydrolase</keyword>
<feature type="signal peptide" evidence="6">
    <location>
        <begin position="1"/>
        <end position="18"/>
    </location>
</feature>
<accession>A0A9Q0MS29</accession>
<dbReference type="InterPro" id="IPR002018">
    <property type="entry name" value="CarbesteraseB"/>
</dbReference>
<dbReference type="EMBL" id="WJQU01000004">
    <property type="protein sequence ID" value="KAJ6636594.1"/>
    <property type="molecule type" value="Genomic_DNA"/>
</dbReference>
<evidence type="ECO:0000259" key="7">
    <source>
        <dbReference type="Pfam" id="PF00135"/>
    </source>
</evidence>
<keyword evidence="2" id="KW-0719">Serine esterase</keyword>
<evidence type="ECO:0000256" key="1">
    <source>
        <dbReference type="ARBA" id="ARBA00005964"/>
    </source>
</evidence>
<keyword evidence="4" id="KW-0325">Glycoprotein</keyword>
<dbReference type="PANTHER" id="PTHR43142:SF1">
    <property type="entry name" value="CARBOXYLIC ESTER HYDROLASE"/>
    <property type="match status" value="1"/>
</dbReference>
<dbReference type="PANTHER" id="PTHR43142">
    <property type="entry name" value="CARBOXYLIC ESTER HYDROLASE"/>
    <property type="match status" value="1"/>
</dbReference>
<evidence type="ECO:0000256" key="6">
    <source>
        <dbReference type="SAM" id="SignalP"/>
    </source>
</evidence>
<dbReference type="SUPFAM" id="SSF53474">
    <property type="entry name" value="alpha/beta-Hydrolases"/>
    <property type="match status" value="1"/>
</dbReference>
<gene>
    <name evidence="8" type="primary">BCHE_0</name>
    <name evidence="8" type="ORF">Bhyg_15185</name>
</gene>
<dbReference type="OrthoDB" id="408631at2759"/>
<dbReference type="PROSITE" id="PS00941">
    <property type="entry name" value="CARBOXYLESTERASE_B_2"/>
    <property type="match status" value="1"/>
</dbReference>
<evidence type="ECO:0000313" key="9">
    <source>
        <dbReference type="Proteomes" id="UP001151699"/>
    </source>
</evidence>
<dbReference type="Gene3D" id="3.40.50.1820">
    <property type="entry name" value="alpha/beta hydrolase"/>
    <property type="match status" value="1"/>
</dbReference>
<dbReference type="Pfam" id="PF00135">
    <property type="entry name" value="COesterase"/>
    <property type="match status" value="1"/>
</dbReference>
<feature type="domain" description="Carboxylesterase type B" evidence="7">
    <location>
        <begin position="19"/>
        <end position="538"/>
    </location>
</feature>
<dbReference type="InterPro" id="IPR029058">
    <property type="entry name" value="AB_hydrolase_fold"/>
</dbReference>
<feature type="chain" id="PRO_5040312385" description="carboxylesterase" evidence="6">
    <location>
        <begin position="19"/>
        <end position="566"/>
    </location>
</feature>
<dbReference type="Proteomes" id="UP001151699">
    <property type="component" value="Chromosome C"/>
</dbReference>
<sequence length="566" mass="64400">MFSFIYILVSLLLCNVRSSEVRNTANGQVKGVEEVSSLGQKYYAFRSVPYAESPVTGVDPNTGLEVDRRFKAPEPLTRTWGGALHVMEFRNSCLESTNLIPTEQPTGEDCLFLNIYVPAGGQKTKPVVVWIHGGGFTEGGHREALYGPDFLLVEDVVVVAVQYRLGIFGFLNLGQGDYTGNMGLKDQRLALKYIYDNIENFSGNQNEILLFGESAGGASTTFHMLNEESRKYFTRAIVMSGSVFSYFAFTVPNHQKKFVECSHTSDVDQMIEYMKTSDVRDIVQCYYRPDWGPTLKPEWVPTLEPKGTADAMLTEMPDVIWQSENAPVFDTLFTMVNQEQVTFDPALLEQTDPLITPDGDSSIRLPFDDLDATSHPSEYKEALKKLRDAYYSGGTDPETVRKENVALMSDLNFNDSVLKSLKLQLDANGGNKKVFYLRFGMNDKLNWIQHLHKKRHKGAAHAEELCYIFHCHMLDKDKIYEEALFDRSGDAYKLVQRLVKTVTNFARHGDPTIDPYNRYEEIPSSDEIFVHELTNEPEVTVTRDIDKELRYDTWREIEKMYYEIGS</sequence>
<evidence type="ECO:0000256" key="3">
    <source>
        <dbReference type="ARBA" id="ARBA00022801"/>
    </source>
</evidence>
<name>A0A9Q0MS29_9DIPT</name>
<comment type="caution">
    <text evidence="8">The sequence shown here is derived from an EMBL/GenBank/DDBJ whole genome shotgun (WGS) entry which is preliminary data.</text>
</comment>
<evidence type="ECO:0000313" key="8">
    <source>
        <dbReference type="EMBL" id="KAJ6636594.1"/>
    </source>
</evidence>